<dbReference type="Pfam" id="PF00134">
    <property type="entry name" value="Cyclin_N"/>
    <property type="match status" value="1"/>
</dbReference>
<dbReference type="PANTHER" id="PTHR10177">
    <property type="entry name" value="CYCLINS"/>
    <property type="match status" value="1"/>
</dbReference>
<sequence length="367" mass="41293">MAESVPIREYSERVPSPAYPDVLEVSPKVPKRKRVFISQSDCDFITPVKKFSGDNKRRRWEADDADIDVICDESVLEIEKPADAVVHPGGSASEEDASDIDKYLRSLELKEKNRPIWNFIEVIQKNVTARNRMVLVDWLVEVASEYNLSSHTLYLAVSCLDRFLSRRSIPKSKLQLLGVACMSVAAKYEEMSPPNSAEFADITDNAFTKREVSDMEINVLKVLEWQIGVPTTKTFLSRLLLLLSIQIQNNGSGTQLEFLTDYLAELSLLDYSCIRYPPSMIAASAVFLARLNLQPDSDPWCAALGRCSNYSPSDLSDCVNSLHTLQINKKTSISTAIGEKYKQNKFKSVAMLVPPVICPSKYFDREC</sequence>
<feature type="domain" description="Cyclin C-terminal" evidence="7">
    <location>
        <begin position="230"/>
        <end position="355"/>
    </location>
</feature>
<dbReference type="AlphaFoldDB" id="A0A0K9PP11"/>
<proteinExistence type="inferred from homology"/>
<dbReference type="SMART" id="SM01332">
    <property type="entry name" value="Cyclin_C"/>
    <property type="match status" value="1"/>
</dbReference>
<keyword evidence="3 5" id="KW-0195">Cyclin</keyword>
<comment type="similarity">
    <text evidence="1">Belongs to the cyclin family. Cyclin AB subfamily.</text>
</comment>
<dbReference type="InterPro" id="IPR048258">
    <property type="entry name" value="Cyclins_cyclin-box"/>
</dbReference>
<evidence type="ECO:0000259" key="6">
    <source>
        <dbReference type="SMART" id="SM00385"/>
    </source>
</evidence>
<dbReference type="GO" id="GO:0000307">
    <property type="term" value="C:cyclin-dependent protein kinase holoenzyme complex"/>
    <property type="evidence" value="ECO:0000318"/>
    <property type="project" value="GO_Central"/>
</dbReference>
<evidence type="ECO:0000256" key="4">
    <source>
        <dbReference type="ARBA" id="ARBA00023306"/>
    </source>
</evidence>
<gene>
    <name evidence="8" type="ORF">ZOSMA_193G00390</name>
</gene>
<dbReference type="GO" id="GO:0005737">
    <property type="term" value="C:cytoplasm"/>
    <property type="evidence" value="ECO:0000318"/>
    <property type="project" value="GO_Central"/>
</dbReference>
<dbReference type="Pfam" id="PF02984">
    <property type="entry name" value="Cyclin_C"/>
    <property type="match status" value="1"/>
</dbReference>
<evidence type="ECO:0000313" key="8">
    <source>
        <dbReference type="EMBL" id="KMZ70808.1"/>
    </source>
</evidence>
<evidence type="ECO:0000313" key="9">
    <source>
        <dbReference type="Proteomes" id="UP000036987"/>
    </source>
</evidence>
<comment type="caution">
    <text evidence="8">The sequence shown here is derived from an EMBL/GenBank/DDBJ whole genome shotgun (WGS) entry which is preliminary data.</text>
</comment>
<dbReference type="InterPro" id="IPR004367">
    <property type="entry name" value="Cyclin_C-dom"/>
</dbReference>
<protein>
    <submittedName>
        <fullName evidence="8">Cyclin A-like protein</fullName>
    </submittedName>
</protein>
<dbReference type="InterPro" id="IPR006671">
    <property type="entry name" value="Cyclin_N"/>
</dbReference>
<keyword evidence="2" id="KW-0132">Cell division</keyword>
<dbReference type="InterPro" id="IPR013763">
    <property type="entry name" value="Cyclin-like_dom"/>
</dbReference>
<dbReference type="Proteomes" id="UP000036987">
    <property type="component" value="Unassembled WGS sequence"/>
</dbReference>
<evidence type="ECO:0000256" key="2">
    <source>
        <dbReference type="ARBA" id="ARBA00022618"/>
    </source>
</evidence>
<dbReference type="GO" id="GO:0016538">
    <property type="term" value="F:cyclin-dependent protein serine/threonine kinase regulator activity"/>
    <property type="evidence" value="ECO:0000318"/>
    <property type="project" value="GO_Central"/>
</dbReference>
<feature type="domain" description="Cyclin-like" evidence="6">
    <location>
        <begin position="234"/>
        <end position="324"/>
    </location>
</feature>
<keyword evidence="4" id="KW-0131">Cell cycle</keyword>
<dbReference type="InterPro" id="IPR039361">
    <property type="entry name" value="Cyclin"/>
</dbReference>
<dbReference type="SUPFAM" id="SSF47954">
    <property type="entry name" value="Cyclin-like"/>
    <property type="match status" value="2"/>
</dbReference>
<dbReference type="SMART" id="SM00385">
    <property type="entry name" value="CYCLIN"/>
    <property type="match status" value="2"/>
</dbReference>
<evidence type="ECO:0000256" key="1">
    <source>
        <dbReference type="ARBA" id="ARBA00006955"/>
    </source>
</evidence>
<evidence type="ECO:0000256" key="3">
    <source>
        <dbReference type="ARBA" id="ARBA00023127"/>
    </source>
</evidence>
<keyword evidence="9" id="KW-1185">Reference proteome</keyword>
<evidence type="ECO:0000259" key="7">
    <source>
        <dbReference type="SMART" id="SM01332"/>
    </source>
</evidence>
<accession>A0A0K9PP11</accession>
<dbReference type="GO" id="GO:0051301">
    <property type="term" value="P:cell division"/>
    <property type="evidence" value="ECO:0007669"/>
    <property type="project" value="UniProtKB-KW"/>
</dbReference>
<dbReference type="GO" id="GO:0000082">
    <property type="term" value="P:G1/S transition of mitotic cell cycle"/>
    <property type="evidence" value="ECO:0000318"/>
    <property type="project" value="GO_Central"/>
</dbReference>
<dbReference type="STRING" id="29655.A0A0K9PP11"/>
<feature type="domain" description="Cyclin-like" evidence="6">
    <location>
        <begin position="137"/>
        <end position="221"/>
    </location>
</feature>
<dbReference type="PROSITE" id="PS00292">
    <property type="entry name" value="CYCLINS"/>
    <property type="match status" value="1"/>
</dbReference>
<dbReference type="OrthoDB" id="5590282at2759"/>
<name>A0A0K9PP11_ZOSMR</name>
<dbReference type="EMBL" id="LFYR01000709">
    <property type="protein sequence ID" value="KMZ70808.1"/>
    <property type="molecule type" value="Genomic_DNA"/>
</dbReference>
<dbReference type="Gene3D" id="1.10.472.10">
    <property type="entry name" value="Cyclin-like"/>
    <property type="match status" value="2"/>
</dbReference>
<evidence type="ECO:0000256" key="5">
    <source>
        <dbReference type="RuleBase" id="RU000383"/>
    </source>
</evidence>
<organism evidence="8 9">
    <name type="scientific">Zostera marina</name>
    <name type="common">Eelgrass</name>
    <dbReference type="NCBI Taxonomy" id="29655"/>
    <lineage>
        <taxon>Eukaryota</taxon>
        <taxon>Viridiplantae</taxon>
        <taxon>Streptophyta</taxon>
        <taxon>Embryophyta</taxon>
        <taxon>Tracheophyta</taxon>
        <taxon>Spermatophyta</taxon>
        <taxon>Magnoliopsida</taxon>
        <taxon>Liliopsida</taxon>
        <taxon>Zosteraceae</taxon>
        <taxon>Zostera</taxon>
    </lineage>
</organism>
<dbReference type="GO" id="GO:0005634">
    <property type="term" value="C:nucleus"/>
    <property type="evidence" value="ECO:0000318"/>
    <property type="project" value="GO_Central"/>
</dbReference>
<reference evidence="9" key="1">
    <citation type="journal article" date="2016" name="Nature">
        <title>The genome of the seagrass Zostera marina reveals angiosperm adaptation to the sea.</title>
        <authorList>
            <person name="Olsen J.L."/>
            <person name="Rouze P."/>
            <person name="Verhelst B."/>
            <person name="Lin Y.-C."/>
            <person name="Bayer T."/>
            <person name="Collen J."/>
            <person name="Dattolo E."/>
            <person name="De Paoli E."/>
            <person name="Dittami S."/>
            <person name="Maumus F."/>
            <person name="Michel G."/>
            <person name="Kersting A."/>
            <person name="Lauritano C."/>
            <person name="Lohaus R."/>
            <person name="Toepel M."/>
            <person name="Tonon T."/>
            <person name="Vanneste K."/>
            <person name="Amirebrahimi M."/>
            <person name="Brakel J."/>
            <person name="Bostroem C."/>
            <person name="Chovatia M."/>
            <person name="Grimwood J."/>
            <person name="Jenkins J.W."/>
            <person name="Jueterbock A."/>
            <person name="Mraz A."/>
            <person name="Stam W.T."/>
            <person name="Tice H."/>
            <person name="Bornberg-Bauer E."/>
            <person name="Green P.J."/>
            <person name="Pearson G.A."/>
            <person name="Procaccini G."/>
            <person name="Duarte C.M."/>
            <person name="Schmutz J."/>
            <person name="Reusch T.B.H."/>
            <person name="Van de Peer Y."/>
        </authorList>
    </citation>
    <scope>NUCLEOTIDE SEQUENCE [LARGE SCALE GENOMIC DNA]</scope>
    <source>
        <strain evidence="9">cv. Finnish</strain>
    </source>
</reference>
<dbReference type="InterPro" id="IPR036915">
    <property type="entry name" value="Cyclin-like_sf"/>
</dbReference>
<dbReference type="OMA" id="ICVRAIH"/>
<dbReference type="FunFam" id="1.10.472.10:FF:000013">
    <property type="entry name" value="Cyclin A1"/>
    <property type="match status" value="1"/>
</dbReference>